<keyword evidence="5" id="KW-1185">Reference proteome</keyword>
<dbReference type="GO" id="GO:0005524">
    <property type="term" value="F:ATP binding"/>
    <property type="evidence" value="ECO:0007669"/>
    <property type="project" value="UniProtKB-KW"/>
</dbReference>
<dbReference type="InterPro" id="IPR050625">
    <property type="entry name" value="ParA/MinD_ATPase"/>
</dbReference>
<proteinExistence type="predicted"/>
<dbReference type="KEGG" id="cph:Cpha266_0143"/>
<dbReference type="GO" id="GO:0005829">
    <property type="term" value="C:cytosol"/>
    <property type="evidence" value="ECO:0007669"/>
    <property type="project" value="TreeGrafter"/>
</dbReference>
<dbReference type="eggNOG" id="COG3640">
    <property type="taxonomic scope" value="Bacteria"/>
</dbReference>
<dbReference type="Proteomes" id="UP000008701">
    <property type="component" value="Chromosome"/>
</dbReference>
<dbReference type="PIRSF" id="PIRSF005647">
    <property type="entry name" value="CooC"/>
    <property type="match status" value="1"/>
</dbReference>
<protein>
    <submittedName>
        <fullName evidence="4">Cobyrinic acid a,c-diamide synthase</fullName>
    </submittedName>
</protein>
<reference evidence="4 5" key="1">
    <citation type="submission" date="2006-12" db="EMBL/GenBank/DDBJ databases">
        <title>Complete sequence of Chlorobium phaeobacteroides DSM 266.</title>
        <authorList>
            <consortium name="US DOE Joint Genome Institute"/>
            <person name="Copeland A."/>
            <person name="Lucas S."/>
            <person name="Lapidus A."/>
            <person name="Barry K."/>
            <person name="Detter J.C."/>
            <person name="Glavina del Rio T."/>
            <person name="Hammon N."/>
            <person name="Israni S."/>
            <person name="Pitluck S."/>
            <person name="Goltsman E."/>
            <person name="Schmutz J."/>
            <person name="Larimer F."/>
            <person name="Land M."/>
            <person name="Hauser L."/>
            <person name="Mikhailova N."/>
            <person name="Li T."/>
            <person name="Overmann J."/>
            <person name="Bryant D.A."/>
            <person name="Richardson P."/>
        </authorList>
    </citation>
    <scope>NUCLEOTIDE SEQUENCE [LARGE SCALE GENOMIC DNA]</scope>
    <source>
        <strain evidence="4 5">DSM 266</strain>
    </source>
</reference>
<accession>A1BCT6</accession>
<dbReference type="STRING" id="290317.Cpha266_0143"/>
<dbReference type="Gene3D" id="3.40.50.300">
    <property type="entry name" value="P-loop containing nucleotide triphosphate hydrolases"/>
    <property type="match status" value="1"/>
</dbReference>
<keyword evidence="1" id="KW-0547">Nucleotide-binding</keyword>
<keyword evidence="2" id="KW-0067">ATP-binding</keyword>
<dbReference type="InterPro" id="IPR002586">
    <property type="entry name" value="CobQ/CobB/MinD/ParA_Nub-bd_dom"/>
</dbReference>
<organism evidence="4 5">
    <name type="scientific">Chlorobium phaeobacteroides (strain DSM 266 / SMG 266 / 2430)</name>
    <dbReference type="NCBI Taxonomy" id="290317"/>
    <lineage>
        <taxon>Bacteria</taxon>
        <taxon>Pseudomonadati</taxon>
        <taxon>Chlorobiota</taxon>
        <taxon>Chlorobiia</taxon>
        <taxon>Chlorobiales</taxon>
        <taxon>Chlorobiaceae</taxon>
        <taxon>Chlorobium/Pelodictyon group</taxon>
        <taxon>Chlorobium</taxon>
    </lineage>
</organism>
<evidence type="ECO:0000256" key="1">
    <source>
        <dbReference type="ARBA" id="ARBA00022741"/>
    </source>
</evidence>
<feature type="domain" description="CobQ/CobB/MinD/ParA nucleotide binding" evidence="3">
    <location>
        <begin position="18"/>
        <end position="245"/>
    </location>
</feature>
<dbReference type="Pfam" id="PF01656">
    <property type="entry name" value="CbiA"/>
    <property type="match status" value="1"/>
</dbReference>
<dbReference type="HOGENOM" id="CLU_082962_0_0_10"/>
<dbReference type="AlphaFoldDB" id="A1BCT6"/>
<dbReference type="GO" id="GO:0016887">
    <property type="term" value="F:ATP hydrolysis activity"/>
    <property type="evidence" value="ECO:0007669"/>
    <property type="project" value="TreeGrafter"/>
</dbReference>
<dbReference type="PANTHER" id="PTHR43384">
    <property type="entry name" value="SEPTUM SITE-DETERMINING PROTEIN MIND HOMOLOG, CHLOROPLASTIC-RELATED"/>
    <property type="match status" value="1"/>
</dbReference>
<dbReference type="PANTHER" id="PTHR43384:SF6">
    <property type="entry name" value="SEPTUM SITE-DETERMINING PROTEIN MIND HOMOLOG, CHLOROPLASTIC"/>
    <property type="match status" value="1"/>
</dbReference>
<evidence type="ECO:0000313" key="4">
    <source>
        <dbReference type="EMBL" id="ABL64213.1"/>
    </source>
</evidence>
<dbReference type="InterPro" id="IPR027417">
    <property type="entry name" value="P-loop_NTPase"/>
</dbReference>
<name>A1BCT6_CHLPD</name>
<evidence type="ECO:0000259" key="3">
    <source>
        <dbReference type="Pfam" id="PF01656"/>
    </source>
</evidence>
<dbReference type="GO" id="GO:0051782">
    <property type="term" value="P:negative regulation of cell division"/>
    <property type="evidence" value="ECO:0007669"/>
    <property type="project" value="TreeGrafter"/>
</dbReference>
<evidence type="ECO:0000313" key="5">
    <source>
        <dbReference type="Proteomes" id="UP000008701"/>
    </source>
</evidence>
<dbReference type="GO" id="GO:0009898">
    <property type="term" value="C:cytoplasmic side of plasma membrane"/>
    <property type="evidence" value="ECO:0007669"/>
    <property type="project" value="TreeGrafter"/>
</dbReference>
<sequence>MKRSKAVFKFSNSDPMKIAVSGKGGVGKTTISSLIALGLAEKGKKVLAIDADPNGNLAEALGYNSGESGRITPLIERKALIEERTGARPGEMGGYFVLNPKVDDFVERFSVPVGGLRTMVMGELKEALSGCYCAENALLRSFLRHLMVDRDEWVVLDMEAGFEHLTRGTAQSVDLLLIVVEPGARSIATAHKLQRLALQSGIPRTGFLVNKLYSPSQKEQIIPELEGGEILASIPFDEMAVEADLAARSPFGSCSLMKESLRPLIEALSDNSTG</sequence>
<evidence type="ECO:0000256" key="2">
    <source>
        <dbReference type="ARBA" id="ARBA00022840"/>
    </source>
</evidence>
<gene>
    <name evidence="4" type="ordered locus">Cpha266_0143</name>
</gene>
<dbReference type="EMBL" id="CP000492">
    <property type="protein sequence ID" value="ABL64213.1"/>
    <property type="molecule type" value="Genomic_DNA"/>
</dbReference>
<dbReference type="SUPFAM" id="SSF52540">
    <property type="entry name" value="P-loop containing nucleoside triphosphate hydrolases"/>
    <property type="match status" value="1"/>
</dbReference>
<dbReference type="InterPro" id="IPR014433">
    <property type="entry name" value="CooC"/>
</dbReference>